<feature type="transmembrane region" description="Helical" evidence="2">
    <location>
        <begin position="275"/>
        <end position="292"/>
    </location>
</feature>
<dbReference type="AlphaFoldDB" id="A0A7W3R806"/>
<dbReference type="Proteomes" id="UP000539313">
    <property type="component" value="Unassembled WGS sequence"/>
</dbReference>
<keyword evidence="2" id="KW-0812">Transmembrane</keyword>
<organism evidence="4 5">
    <name type="scientific">Thermomonospora cellulosilytica</name>
    <dbReference type="NCBI Taxonomy" id="1411118"/>
    <lineage>
        <taxon>Bacteria</taxon>
        <taxon>Bacillati</taxon>
        <taxon>Actinomycetota</taxon>
        <taxon>Actinomycetes</taxon>
        <taxon>Streptosporangiales</taxon>
        <taxon>Thermomonosporaceae</taxon>
        <taxon>Thermomonospora</taxon>
    </lineage>
</organism>
<feature type="domain" description="Acyltransferase 3" evidence="3">
    <location>
        <begin position="7"/>
        <end position="331"/>
    </location>
</feature>
<keyword evidence="2" id="KW-0472">Membrane</keyword>
<dbReference type="RefSeq" id="WP_182705022.1">
    <property type="nucleotide sequence ID" value="NZ_JACJII010000001.1"/>
</dbReference>
<evidence type="ECO:0000256" key="1">
    <source>
        <dbReference type="SAM" id="MobiDB-lite"/>
    </source>
</evidence>
<protein>
    <submittedName>
        <fullName evidence="4">Peptidoglycan/LPS O-acetylase OafA/YrhL</fullName>
    </submittedName>
</protein>
<dbReference type="PANTHER" id="PTHR23028">
    <property type="entry name" value="ACETYLTRANSFERASE"/>
    <property type="match status" value="1"/>
</dbReference>
<dbReference type="GO" id="GO:0016020">
    <property type="term" value="C:membrane"/>
    <property type="evidence" value="ECO:0007669"/>
    <property type="project" value="TreeGrafter"/>
</dbReference>
<keyword evidence="5" id="KW-1185">Reference proteome</keyword>
<dbReference type="GO" id="GO:0009103">
    <property type="term" value="P:lipopolysaccharide biosynthetic process"/>
    <property type="evidence" value="ECO:0007669"/>
    <property type="project" value="TreeGrafter"/>
</dbReference>
<feature type="transmembrane region" description="Helical" evidence="2">
    <location>
        <begin position="89"/>
        <end position="109"/>
    </location>
</feature>
<feature type="transmembrane region" description="Helical" evidence="2">
    <location>
        <begin position="248"/>
        <end position="268"/>
    </location>
</feature>
<gene>
    <name evidence="4" type="ORF">HNR21_002079</name>
</gene>
<accession>A0A7W3R806</accession>
<dbReference type="Pfam" id="PF01757">
    <property type="entry name" value="Acyl_transf_3"/>
    <property type="match status" value="1"/>
</dbReference>
<dbReference type="InterPro" id="IPR002656">
    <property type="entry name" value="Acyl_transf_3_dom"/>
</dbReference>
<evidence type="ECO:0000259" key="3">
    <source>
        <dbReference type="Pfam" id="PF01757"/>
    </source>
</evidence>
<comment type="caution">
    <text evidence="4">The sequence shown here is derived from an EMBL/GenBank/DDBJ whole genome shotgun (WGS) entry which is preliminary data.</text>
</comment>
<dbReference type="InterPro" id="IPR050879">
    <property type="entry name" value="Acyltransferase_3"/>
</dbReference>
<evidence type="ECO:0000256" key="2">
    <source>
        <dbReference type="SAM" id="Phobius"/>
    </source>
</evidence>
<proteinExistence type="predicted"/>
<dbReference type="PANTHER" id="PTHR23028:SF53">
    <property type="entry name" value="ACYL_TRANSF_3 DOMAIN-CONTAINING PROTEIN"/>
    <property type="match status" value="1"/>
</dbReference>
<feature type="transmembrane region" description="Helical" evidence="2">
    <location>
        <begin position="12"/>
        <end position="30"/>
    </location>
</feature>
<dbReference type="GO" id="GO:0016747">
    <property type="term" value="F:acyltransferase activity, transferring groups other than amino-acyl groups"/>
    <property type="evidence" value="ECO:0007669"/>
    <property type="project" value="InterPro"/>
</dbReference>
<evidence type="ECO:0000313" key="5">
    <source>
        <dbReference type="Proteomes" id="UP000539313"/>
    </source>
</evidence>
<feature type="transmembrane region" description="Helical" evidence="2">
    <location>
        <begin position="218"/>
        <end position="236"/>
    </location>
</feature>
<feature type="transmembrane region" description="Helical" evidence="2">
    <location>
        <begin position="312"/>
        <end position="333"/>
    </location>
</feature>
<dbReference type="EMBL" id="JACJII010000001">
    <property type="protein sequence ID" value="MBA9003197.1"/>
    <property type="molecule type" value="Genomic_DNA"/>
</dbReference>
<evidence type="ECO:0000313" key="4">
    <source>
        <dbReference type="EMBL" id="MBA9003197.1"/>
    </source>
</evidence>
<feature type="transmembrane region" description="Helical" evidence="2">
    <location>
        <begin position="141"/>
        <end position="160"/>
    </location>
</feature>
<name>A0A7W3R806_9ACTN</name>
<reference evidence="4 5" key="1">
    <citation type="submission" date="2020-08" db="EMBL/GenBank/DDBJ databases">
        <title>Sequencing the genomes of 1000 actinobacteria strains.</title>
        <authorList>
            <person name="Klenk H.-P."/>
        </authorList>
    </citation>
    <scope>NUCLEOTIDE SEQUENCE [LARGE SCALE GENOMIC DNA]</scope>
    <source>
        <strain evidence="4 5">DSM 45823</strain>
    </source>
</reference>
<feature type="compositionally biased region" description="Pro residues" evidence="1">
    <location>
        <begin position="370"/>
        <end position="381"/>
    </location>
</feature>
<feature type="transmembrane region" description="Helical" evidence="2">
    <location>
        <begin position="50"/>
        <end position="68"/>
    </location>
</feature>
<sequence length="391" mass="44016">MPDERLYEIDLLRFVAAVLVLLHHFVGRIAGWGPEGYPDLGGVLPHVTQYGFLGVDLFFVISGFVILMSSWGRPVGDYAVSRVVRILPAYWFAVTLALGLYMTTGHVWIRPGDDPDLSLLVYLPNMTMLQEGVGVQDLDPVYWTLWVELHFYALIALLVWRGVTYARCVAFMVAWLIGGQFVQETEFTFLKVLLIPEWAPYFIAGMAFYLMYRFGPNLVLTLIALAGWALAVYHRSTTVNPDLKLPPYHQAVIAAGVTLAFLVMWLVATRRLRWLAWRHWVPVGALTYPVYLVHDTIGRVLWEEYRDDLGHWQQLGVSVAVTLTVSILIYRLVEKPVQRLLRPRLKAALEQIRRAEPAADAAPPTLLPHVPAPRRPAPGGPAGPLMAGSDR</sequence>
<feature type="region of interest" description="Disordered" evidence="1">
    <location>
        <begin position="356"/>
        <end position="391"/>
    </location>
</feature>
<keyword evidence="2" id="KW-1133">Transmembrane helix</keyword>